<reference evidence="1 2" key="1">
    <citation type="submission" date="2016-10" db="EMBL/GenBank/DDBJ databases">
        <authorList>
            <person name="de Groot N.N."/>
        </authorList>
    </citation>
    <scope>NUCLEOTIDE SEQUENCE [LARGE SCALE GENOMIC DNA]</scope>
    <source>
        <strain evidence="1 2">CGMCC 1.8712</strain>
    </source>
</reference>
<gene>
    <name evidence="1" type="ORF">SAMN04488065_1567</name>
</gene>
<dbReference type="OrthoDB" id="345985at2157"/>
<dbReference type="RefSeq" id="WP_092633661.1">
    <property type="nucleotide sequence ID" value="NZ_FNQT01000001.1"/>
</dbReference>
<protein>
    <submittedName>
        <fullName evidence="1">Uncharacterized protein</fullName>
    </submittedName>
</protein>
<dbReference type="AlphaFoldDB" id="A0A1H3XH95"/>
<evidence type="ECO:0000313" key="2">
    <source>
        <dbReference type="Proteomes" id="UP000236755"/>
    </source>
</evidence>
<organism evidence="1 2">
    <name type="scientific">Haloplanus vescus</name>
    <dbReference type="NCBI Taxonomy" id="555874"/>
    <lineage>
        <taxon>Archaea</taxon>
        <taxon>Methanobacteriati</taxon>
        <taxon>Methanobacteriota</taxon>
        <taxon>Stenosarchaea group</taxon>
        <taxon>Halobacteria</taxon>
        <taxon>Halobacteriales</taxon>
        <taxon>Haloferacaceae</taxon>
        <taxon>Haloplanus</taxon>
    </lineage>
</organism>
<evidence type="ECO:0000313" key="1">
    <source>
        <dbReference type="EMBL" id="SDZ98693.1"/>
    </source>
</evidence>
<name>A0A1H3XH95_9EURY</name>
<dbReference type="EMBL" id="FNQT01000001">
    <property type="protein sequence ID" value="SDZ98693.1"/>
    <property type="molecule type" value="Genomic_DNA"/>
</dbReference>
<sequence length="753" mass="84392">MSQQTLSFEMVENQFQKREQRPELWIPADEGGHTRGNIIHATPPVDPAYAHKLENKTGDGVAEAITRLTKQFDASVEVLTYPRPVPLSSGDIEAVLCHALHVTPHFVDGRALQSTVDDFPGKAIKPSLKAIRETVNKSFPELYTVEVGDLNLDPIAVGGDVSTCRLVNEESKEVPDVGKCDDDMMATVFDSLTEACEPFVHQLLAEPGDGKLHLTSRLAPLSPDYTYEGDRGLARLITEEGNADLGRPFEKVGLTSNFNIPVDEYLHIKYDQHINGRTTYSVSINDAMRKRYDTRLQHRRKVETLKEAVLGHTEFGRLLRGAAGWEPALTEHGYYGRFWIPPAAISYFTQRYAYYYDQNPWDNSPVRGAPVFIPVSSDEFDSHTDWDTSAAEVDLETRHQTDGSDDHLRLGERFMTFARARGDTISRVEQDGTTLPDQELSSENGYINVLETQTDSDIVNVEPEWQNSSKPANILTNVERAVAADRHVILVLSSQQTADRAYKALRATYNETTDYGVRTYQGDPIPPIDGEMLVTRDNESVWTLTADGILTHVVDGDVVTRCPADADLTEVDHGCATAHNEDGTYIVTTRDDETLTYESETAFRREWSQVTTPHVPIDVSYLPYVTIMYETGRPSEETGDFAEFEATPEWERADKKKQRYTEFGWVVAEDFLAETADAQLEVNKCHSVMMGIYQWCTNKDAPDTSWFSKGLPDIDRKDTSDGKKALDGYTWVFPRGLVSPHLPSVDADADLSL</sequence>
<proteinExistence type="predicted"/>
<dbReference type="Proteomes" id="UP000236755">
    <property type="component" value="Unassembled WGS sequence"/>
</dbReference>
<keyword evidence="2" id="KW-1185">Reference proteome</keyword>
<accession>A0A1H3XH95</accession>
<dbReference type="STRING" id="555874.SAMN04488065_1567"/>